<dbReference type="Proteomes" id="UP000184216">
    <property type="component" value="Unassembled WGS sequence"/>
</dbReference>
<evidence type="ECO:0000313" key="2">
    <source>
        <dbReference type="EMBL" id="SHL28836.1"/>
    </source>
</evidence>
<dbReference type="EMBL" id="MUHB01000026">
    <property type="protein sequence ID" value="OXA99707.1"/>
    <property type="molecule type" value="Genomic_DNA"/>
</dbReference>
<accession>A0AB36NUY2</accession>
<reference evidence="2 3" key="2">
    <citation type="submission" date="2016-11" db="EMBL/GenBank/DDBJ databases">
        <authorList>
            <person name="Varghese N."/>
            <person name="Submissions S."/>
        </authorList>
    </citation>
    <scope>NUCLEOTIDE SEQUENCE [LARGE SCALE GENOMIC DNA]</scope>
    <source>
        <strain evidence="2 3">DSM 6368</strain>
    </source>
</reference>
<dbReference type="EMBL" id="FRBX01000001">
    <property type="protein sequence ID" value="SHL28836.1"/>
    <property type="molecule type" value="Genomic_DNA"/>
</dbReference>
<evidence type="ECO:0000313" key="3">
    <source>
        <dbReference type="Proteomes" id="UP000184216"/>
    </source>
</evidence>
<keyword evidence="3" id="KW-1185">Reference proteome</keyword>
<organism evidence="1 4">
    <name type="scientific">Flavobacterium pectinovorum</name>
    <dbReference type="NCBI Taxonomy" id="29533"/>
    <lineage>
        <taxon>Bacteria</taxon>
        <taxon>Pseudomonadati</taxon>
        <taxon>Bacteroidota</taxon>
        <taxon>Flavobacteriia</taxon>
        <taxon>Flavobacteriales</taxon>
        <taxon>Flavobacteriaceae</taxon>
        <taxon>Flavobacterium</taxon>
    </lineage>
</organism>
<reference evidence="1 4" key="1">
    <citation type="submission" date="2016-11" db="EMBL/GenBank/DDBJ databases">
        <title>Whole genomes of Flavobacteriaceae.</title>
        <authorList>
            <person name="Stine C."/>
            <person name="Li C."/>
            <person name="Tadesse D."/>
        </authorList>
    </citation>
    <scope>NUCLEOTIDE SEQUENCE [LARGE SCALE GENOMIC DNA]</scope>
    <source>
        <strain evidence="1 4">ATCC 19366</strain>
    </source>
</reference>
<dbReference type="AlphaFoldDB" id="A0AB36NUY2"/>
<dbReference type="RefSeq" id="WP_073393111.1">
    <property type="nucleotide sequence ID" value="NZ_CP130042.1"/>
</dbReference>
<sequence>MEIPHSIRRIHKFLGLAFLFSSCASDLDIDQFNNIKLEPVFVANLAFFDVPANKFIDDGNAHQIAVDVQPFKIFKQNFFKDNLVKAELNFEIENTINRSFSLDFVLYDKNDQIVETITFEVPAYTGSPNVIKFPTEVFEQERLELLKKTVEIGFTVRIGAGPALNENSLGNLKLRSSATAYMEIE</sequence>
<comment type="caution">
    <text evidence="1">The sequence shown here is derived from an EMBL/GenBank/DDBJ whole genome shotgun (WGS) entry which is preliminary data.</text>
</comment>
<dbReference type="Proteomes" id="UP000198431">
    <property type="component" value="Unassembled WGS sequence"/>
</dbReference>
<proteinExistence type="predicted"/>
<evidence type="ECO:0000313" key="4">
    <source>
        <dbReference type="Proteomes" id="UP000198431"/>
    </source>
</evidence>
<name>A0AB36NUY2_9FLAO</name>
<protein>
    <submittedName>
        <fullName evidence="1">Uncharacterized protein</fullName>
    </submittedName>
</protein>
<gene>
    <name evidence="1" type="ORF">B0A72_21340</name>
    <name evidence="2" type="ORF">SAMN05444387_0232</name>
</gene>
<evidence type="ECO:0000313" key="1">
    <source>
        <dbReference type="EMBL" id="OXA99707.1"/>
    </source>
</evidence>